<dbReference type="PATRIC" id="fig|679936.5.peg.686"/>
<evidence type="ECO:0000313" key="1">
    <source>
        <dbReference type="EMBL" id="AEW04157.1"/>
    </source>
</evidence>
<protein>
    <submittedName>
        <fullName evidence="1">Uncharacterized protein</fullName>
    </submittedName>
</protein>
<keyword evidence="2" id="KW-1185">Reference proteome</keyword>
<dbReference type="AlphaFoldDB" id="G8TZY8"/>
<name>G8TZY8_SULAD</name>
<dbReference type="HOGENOM" id="CLU_2262392_0_0_9"/>
<proteinExistence type="predicted"/>
<dbReference type="STRING" id="679936.Sulac_0641"/>
<dbReference type="Proteomes" id="UP000005439">
    <property type="component" value="Chromosome"/>
</dbReference>
<reference evidence="2" key="1">
    <citation type="submission" date="2011-12" db="EMBL/GenBank/DDBJ databases">
        <title>The complete genome of chromosome of Sulfobacillus acidophilus DSM 10332.</title>
        <authorList>
            <person name="Lucas S."/>
            <person name="Han J."/>
            <person name="Lapidus A."/>
            <person name="Bruce D."/>
            <person name="Goodwin L."/>
            <person name="Pitluck S."/>
            <person name="Peters L."/>
            <person name="Kyrpides N."/>
            <person name="Mavromatis K."/>
            <person name="Ivanova N."/>
            <person name="Mikhailova N."/>
            <person name="Chertkov O."/>
            <person name="Saunders E."/>
            <person name="Detter J.C."/>
            <person name="Tapia R."/>
            <person name="Han C."/>
            <person name="Land M."/>
            <person name="Hauser L."/>
            <person name="Markowitz V."/>
            <person name="Cheng J.-F."/>
            <person name="Hugenholtz P."/>
            <person name="Woyke T."/>
            <person name="Wu D."/>
            <person name="Pukall R."/>
            <person name="Gehrich-Schroeter G."/>
            <person name="Schneider S."/>
            <person name="Klenk H.-P."/>
            <person name="Eisen J.A."/>
        </authorList>
    </citation>
    <scope>NUCLEOTIDE SEQUENCE [LARGE SCALE GENOMIC DNA]</scope>
    <source>
        <strain evidence="2">ATCC 700253 / DSM 10332 / NAL</strain>
    </source>
</reference>
<dbReference type="KEGG" id="sap:Sulac_0641"/>
<dbReference type="EMBL" id="CP003179">
    <property type="protein sequence ID" value="AEW04157.1"/>
    <property type="molecule type" value="Genomic_DNA"/>
</dbReference>
<organism evidence="1 2">
    <name type="scientific">Sulfobacillus acidophilus (strain ATCC 700253 / DSM 10332 / NAL)</name>
    <dbReference type="NCBI Taxonomy" id="679936"/>
    <lineage>
        <taxon>Bacteria</taxon>
        <taxon>Bacillati</taxon>
        <taxon>Bacillota</taxon>
        <taxon>Clostridia</taxon>
        <taxon>Eubacteriales</taxon>
        <taxon>Clostridiales Family XVII. Incertae Sedis</taxon>
        <taxon>Sulfobacillus</taxon>
    </lineage>
</organism>
<accession>G8TZY8</accession>
<sequence length="103" mass="11664">MVAEQAEEAENQIVERRLRRSGISIPSPSRRILPHPTGHEVIRLLEFLQVVTDPQGHRHIGLDPLFHPTLEAIWLALSVSEIVFTTPPDRQGSITIESEEEIE</sequence>
<reference evidence="1 2" key="2">
    <citation type="journal article" date="2012" name="Stand. Genomic Sci.">
        <title>Complete genome sequence of the moderately thermophilic mineral-sulfide-oxidizing firmicute Sulfobacillus acidophilus type strain (NAL(T)).</title>
        <authorList>
            <person name="Anderson I."/>
            <person name="Chertkov O."/>
            <person name="Chen A."/>
            <person name="Saunders E."/>
            <person name="Lapidus A."/>
            <person name="Nolan M."/>
            <person name="Lucas S."/>
            <person name="Hammon N."/>
            <person name="Deshpande S."/>
            <person name="Cheng J.F."/>
            <person name="Han C."/>
            <person name="Tapia R."/>
            <person name="Goodwin L.A."/>
            <person name="Pitluck S."/>
            <person name="Liolios K."/>
            <person name="Pagani I."/>
            <person name="Ivanova N."/>
            <person name="Mikhailova N."/>
            <person name="Pati A."/>
            <person name="Palaniappan K."/>
            <person name="Land M."/>
            <person name="Pan C."/>
            <person name="Rohde M."/>
            <person name="Pukall R."/>
            <person name="Goker M."/>
            <person name="Detter J.C."/>
            <person name="Woyke T."/>
            <person name="Bristow J."/>
            <person name="Eisen J.A."/>
            <person name="Markowitz V."/>
            <person name="Hugenholtz P."/>
            <person name="Kyrpides N.C."/>
            <person name="Klenk H.P."/>
            <person name="Mavromatis K."/>
        </authorList>
    </citation>
    <scope>NUCLEOTIDE SEQUENCE [LARGE SCALE GENOMIC DNA]</scope>
    <source>
        <strain evidence="2">ATCC 700253 / DSM 10332 / NAL</strain>
    </source>
</reference>
<evidence type="ECO:0000313" key="2">
    <source>
        <dbReference type="Proteomes" id="UP000005439"/>
    </source>
</evidence>
<gene>
    <name evidence="1" type="ordered locus">Sulac_0641</name>
</gene>